<proteinExistence type="predicted"/>
<gene>
    <name evidence="2" type="ORF">AArcSt11_05660</name>
</gene>
<dbReference type="InterPro" id="IPR013783">
    <property type="entry name" value="Ig-like_fold"/>
</dbReference>
<feature type="region of interest" description="Disordered" evidence="1">
    <location>
        <begin position="764"/>
        <end position="807"/>
    </location>
</feature>
<dbReference type="Gene3D" id="2.60.40.10">
    <property type="entry name" value="Immunoglobulins"/>
    <property type="match status" value="1"/>
</dbReference>
<keyword evidence="3" id="KW-1185">Reference proteome</keyword>
<dbReference type="AlphaFoldDB" id="A0AAE3FQQ9"/>
<reference evidence="2 3" key="1">
    <citation type="journal article" date="2022" name="Syst. Appl. Microbiol.">
        <title>Natronocalculus amylovorans gen. nov., sp. nov., and Natranaeroarchaeum aerophilus sp. nov., dominant culturable amylolytic natronoarchaea from hypersaline soda lakes in southwestern Siberia.</title>
        <authorList>
            <person name="Sorokin D.Y."/>
            <person name="Elcheninov A.G."/>
            <person name="Khizhniak T.V."/>
            <person name="Koenen M."/>
            <person name="Bale N.J."/>
            <person name="Damste J.S.S."/>
            <person name="Kublanov I.V."/>
        </authorList>
    </citation>
    <scope>NUCLEOTIDE SEQUENCE [LARGE SCALE GENOMIC DNA]</scope>
    <source>
        <strain evidence="2 3">AArc-St1-1</strain>
    </source>
</reference>
<dbReference type="EMBL" id="JAKRVY010000002">
    <property type="protein sequence ID" value="MCL9813138.1"/>
    <property type="molecule type" value="Genomic_DNA"/>
</dbReference>
<name>A0AAE3FQQ9_9EURY</name>
<protein>
    <submittedName>
        <fullName evidence="2">Uncharacterized protein</fullName>
    </submittedName>
</protein>
<comment type="caution">
    <text evidence="2">The sequence shown here is derived from an EMBL/GenBank/DDBJ whole genome shotgun (WGS) entry which is preliminary data.</text>
</comment>
<dbReference type="Proteomes" id="UP001202674">
    <property type="component" value="Unassembled WGS sequence"/>
</dbReference>
<dbReference type="InterPro" id="IPR055713">
    <property type="entry name" value="DUF7289"/>
</dbReference>
<evidence type="ECO:0000313" key="2">
    <source>
        <dbReference type="EMBL" id="MCL9813138.1"/>
    </source>
</evidence>
<sequence>MFGLVAMAATLTVIAGMSLMETIQTETEIEQTQQSFDVTSQQLHQAVESGDPQGLPDMDGSAELKTGTTTIEFKRADVDFNEDNYNTAWEETTTPYEININAVEYHVDGTDERFVYEGGGQWRVSNDHTSVQSAPQFRFSYDETLGLDVSLTNVDDSSQISGNDLTAHSEGPGASSIDESELRDVLEHDGTDSGDDIVIEIETEYYQAWEEALDRHSDLDHEDVKYYHDREAGVLRVAIEELAVEQSPTFNIESIDTITPNVEYGDSLEVEVKVKNVGNTEGDTDVDMTIADSASDRESINDLSPGDTETSHFTFKTQGNDTELRDVDGINNKKHQNIDQYDEYEFEIETADDSGTGSFLFSYEWEFLRIEDHSYDAESGVVTADFTNIAGDSRDYDITFLLEGESEDGEVEISEERTLDDVSQLSWEESTYEMDINQSRLPYGEYEYTVDVSDTNFPSAQNNNSDESIASGTFELNAGDGVGTEPGEIVVNEPTDVGVNLIGTEISAEGQDWWGNWQKQWGAVTASAVVGDTRYRFMPDGSVEEIAYDDPHDTGPGEQMEDFNLNTFGTQENVYNFEESIEEGSVSIEATYWTCDNYQYVGSDQYENRGYDHYECTDFGEPITADVTDGDVDPDAGFIMTRDQTRNELPDIEEGFDRQRSVQEVFDDGTEDIELENGELQLGAQDFAFMMEVTMDQTELADEYDHPNGYDGDYSDTFNSDDQTLANQAAWDIAQDYRHTAQSETGDPNFNDVIGYVEVDPGESYVENEDPLHSDPTLDGEQRTVNTETSDVSGGAGDGTGNVDVGVDEIVIS</sequence>
<evidence type="ECO:0000256" key="1">
    <source>
        <dbReference type="SAM" id="MobiDB-lite"/>
    </source>
</evidence>
<evidence type="ECO:0000313" key="3">
    <source>
        <dbReference type="Proteomes" id="UP001202674"/>
    </source>
</evidence>
<accession>A0AAE3FQQ9</accession>
<dbReference type="Pfam" id="PF23960">
    <property type="entry name" value="DUF7289"/>
    <property type="match status" value="1"/>
</dbReference>
<organism evidence="2 3">
    <name type="scientific">Natranaeroarchaeum aerophilus</name>
    <dbReference type="NCBI Taxonomy" id="2917711"/>
    <lineage>
        <taxon>Archaea</taxon>
        <taxon>Methanobacteriati</taxon>
        <taxon>Methanobacteriota</taxon>
        <taxon>Stenosarchaea group</taxon>
        <taxon>Halobacteria</taxon>
        <taxon>Halobacteriales</taxon>
        <taxon>Natronoarchaeaceae</taxon>
        <taxon>Natranaeroarchaeum</taxon>
    </lineage>
</organism>